<organism evidence="1 4">
    <name type="scientific">Gluconacetobacter dulcium</name>
    <dbReference type="NCBI Taxonomy" id="2729096"/>
    <lineage>
        <taxon>Bacteria</taxon>
        <taxon>Pseudomonadati</taxon>
        <taxon>Pseudomonadota</taxon>
        <taxon>Alphaproteobacteria</taxon>
        <taxon>Acetobacterales</taxon>
        <taxon>Acetobacteraceae</taxon>
        <taxon>Gluconacetobacter</taxon>
    </lineage>
</organism>
<evidence type="ECO:0000313" key="3">
    <source>
        <dbReference type="Proteomes" id="UP000540490"/>
    </source>
</evidence>
<dbReference type="Proteomes" id="UP000540490">
    <property type="component" value="Unassembled WGS sequence"/>
</dbReference>
<evidence type="ECO:0000313" key="4">
    <source>
        <dbReference type="Proteomes" id="UP000561077"/>
    </source>
</evidence>
<comment type="caution">
    <text evidence="1">The sequence shown here is derived from an EMBL/GenBank/DDBJ whole genome shotgun (WGS) entry which is preliminary data.</text>
</comment>
<gene>
    <name evidence="2" type="ORF">HLH25_07975</name>
    <name evidence="1" type="ORF">HLH26_07315</name>
</gene>
<dbReference type="Proteomes" id="UP000561077">
    <property type="component" value="Unassembled WGS sequence"/>
</dbReference>
<dbReference type="EMBL" id="JABEQN010000007">
    <property type="protein sequence ID" value="MBB2193578.1"/>
    <property type="molecule type" value="Genomic_DNA"/>
</dbReference>
<evidence type="ECO:0000313" key="1">
    <source>
        <dbReference type="EMBL" id="MBB2164352.1"/>
    </source>
</evidence>
<sequence length="64" mass="7471">MRDLDSFLAEVRARKAQLGLIDTPERTEAMRNRGGRRTPEKRALLRRIDERARAAGLEPIRSYY</sequence>
<protein>
    <submittedName>
        <fullName evidence="1">Uncharacterized protein</fullName>
    </submittedName>
</protein>
<evidence type="ECO:0000313" key="2">
    <source>
        <dbReference type="EMBL" id="MBB2193578.1"/>
    </source>
</evidence>
<reference evidence="3 4" key="1">
    <citation type="submission" date="2020-04" db="EMBL/GenBank/DDBJ databases">
        <title>Description of novel Gluconacetobacter.</title>
        <authorList>
            <person name="Sombolestani A."/>
        </authorList>
    </citation>
    <scope>NUCLEOTIDE SEQUENCE [LARGE SCALE GENOMIC DNA]</scope>
    <source>
        <strain evidence="2 3">LMG 1728</strain>
        <strain evidence="1 4">LMG 1731</strain>
    </source>
</reference>
<dbReference type="RefSeq" id="WP_182973539.1">
    <property type="nucleotide sequence ID" value="NZ_JABEQN010000007.1"/>
</dbReference>
<keyword evidence="3" id="KW-1185">Reference proteome</keyword>
<proteinExistence type="predicted"/>
<name>A0A7W4NSC1_9PROT</name>
<dbReference type="AlphaFoldDB" id="A0A7W4NSC1"/>
<dbReference type="EMBL" id="JABEQO010000007">
    <property type="protein sequence ID" value="MBB2164352.1"/>
    <property type="molecule type" value="Genomic_DNA"/>
</dbReference>
<accession>A0A7W4NSC1</accession>